<dbReference type="Proteomes" id="UP001153292">
    <property type="component" value="Chromosome 11"/>
</dbReference>
<dbReference type="InterPro" id="IPR038558">
    <property type="entry name" value="SAS-6_N_sf"/>
</dbReference>
<accession>A0ABN8EFI9</accession>
<feature type="coiled-coil region" evidence="6">
    <location>
        <begin position="389"/>
        <end position="441"/>
    </location>
</feature>
<dbReference type="Gene3D" id="2.170.210.20">
    <property type="entry name" value="Spindle assembly abnormal protein 6, N-terminal domain"/>
    <property type="match status" value="1"/>
</dbReference>
<keyword evidence="2" id="KW-0963">Cytoplasm</keyword>
<feature type="region of interest" description="Disordered" evidence="7">
    <location>
        <begin position="509"/>
        <end position="597"/>
    </location>
</feature>
<evidence type="ECO:0000256" key="7">
    <source>
        <dbReference type="SAM" id="MobiDB-lite"/>
    </source>
</evidence>
<protein>
    <recommendedName>
        <fullName evidence="8">Spindle assembly abnormal protein 6 N-terminal domain-containing protein</fullName>
    </recommendedName>
</protein>
<sequence>MFHRGKYYVTFKHGFEENKKDINVTIDKVFQTDVLKITLSDEDDPAFLCIVTLSRIDYEELKKQQGLLIDFDNFPSQLVRLLQQCATNNMFLQMQQSNPMQYFLEIIEHNEFKRLVHLSLKTGPATDADIKGHMAETIINLKKTLSALKMSASNSDALWSDKCVNLERKLHDLTLALSKLEEDKHRRETEHQDLIKQERDRLSQDKLQWQSTLEKNFNAQLAKSQEHLNRKDKQIEDLNINCKQLRENIGHLETQLSEKAQRTNVLEKEVQKTHIEVATLKARNTTLERELGEKEKVGNQLNCRCTYLEQTVKDQSETIKDLNMTLQMLKKEKTSLEERLSLSESLASKKAEAAHSTSDQLLKANQIISKQNSDLIEIKEKLLCRTAIALEQEKVIETNSKEIEQLKSEVYTTNQKLEKLKEELSDLMDKYKMNEQALKDRDETIKNNNMVIQWLHKKMDQNYETADRPLKHDIHVGSTSTPYFLAKNNKNNTSEEVSDMSINFYGTSKSNIDDSAGPQSEENNAKIGLDPKYLRPATDENRKQVNNGILRPKTTESLSKNKGKENKVASLPTVDYREKKTSRGSTYKATPVSAYFP</sequence>
<evidence type="ECO:0000256" key="2">
    <source>
        <dbReference type="ARBA" id="ARBA00022490"/>
    </source>
</evidence>
<evidence type="ECO:0000256" key="6">
    <source>
        <dbReference type="SAM" id="Coils"/>
    </source>
</evidence>
<evidence type="ECO:0000256" key="3">
    <source>
        <dbReference type="ARBA" id="ARBA00023054"/>
    </source>
</evidence>
<keyword evidence="10" id="KW-1185">Reference proteome</keyword>
<proteinExistence type="predicted"/>
<evidence type="ECO:0000256" key="5">
    <source>
        <dbReference type="ARBA" id="ARBA00023306"/>
    </source>
</evidence>
<evidence type="ECO:0000259" key="8">
    <source>
        <dbReference type="Pfam" id="PF16531"/>
    </source>
</evidence>
<dbReference type="Pfam" id="PF16531">
    <property type="entry name" value="SAS-6_N"/>
    <property type="match status" value="1"/>
</dbReference>
<dbReference type="CDD" id="cd10142">
    <property type="entry name" value="HD_SAS6_N"/>
    <property type="match status" value="1"/>
</dbReference>
<keyword evidence="3 6" id="KW-0175">Coiled coil</keyword>
<evidence type="ECO:0000256" key="1">
    <source>
        <dbReference type="ARBA" id="ARBA00004300"/>
    </source>
</evidence>
<name>A0ABN8EFI9_CHISP</name>
<gene>
    <name evidence="9" type="ORF">CHILSU_LOCUS1499</name>
</gene>
<dbReference type="EMBL" id="OU963904">
    <property type="protein sequence ID" value="CAH0669592.1"/>
    <property type="molecule type" value="Genomic_DNA"/>
</dbReference>
<dbReference type="PANTHER" id="PTHR44281">
    <property type="entry name" value="SPINDLE ASSEMBLY ABNORMAL PROTEIN 6 HOMOLOG"/>
    <property type="match status" value="1"/>
</dbReference>
<organism evidence="9 10">
    <name type="scientific">Chilo suppressalis</name>
    <name type="common">Asiatic rice borer moth</name>
    <dbReference type="NCBI Taxonomy" id="168631"/>
    <lineage>
        <taxon>Eukaryota</taxon>
        <taxon>Metazoa</taxon>
        <taxon>Ecdysozoa</taxon>
        <taxon>Arthropoda</taxon>
        <taxon>Hexapoda</taxon>
        <taxon>Insecta</taxon>
        <taxon>Pterygota</taxon>
        <taxon>Neoptera</taxon>
        <taxon>Endopterygota</taxon>
        <taxon>Lepidoptera</taxon>
        <taxon>Glossata</taxon>
        <taxon>Ditrysia</taxon>
        <taxon>Pyraloidea</taxon>
        <taxon>Crambidae</taxon>
        <taxon>Crambinae</taxon>
        <taxon>Chilo</taxon>
    </lineage>
</organism>
<dbReference type="InterPro" id="IPR032396">
    <property type="entry name" value="SAS-6_N"/>
</dbReference>
<keyword evidence="4" id="KW-0206">Cytoskeleton</keyword>
<feature type="coiled-coil region" evidence="6">
    <location>
        <begin position="221"/>
        <end position="346"/>
    </location>
</feature>
<dbReference type="PANTHER" id="PTHR44281:SF2">
    <property type="entry name" value="SPINDLE ASSEMBLY ABNORMAL PROTEIN 6 HOMOLOG"/>
    <property type="match status" value="1"/>
</dbReference>
<evidence type="ECO:0000313" key="9">
    <source>
        <dbReference type="EMBL" id="CAH0669592.1"/>
    </source>
</evidence>
<keyword evidence="5" id="KW-0131">Cell cycle</keyword>
<feature type="domain" description="Spindle assembly abnormal protein 6 N-terminal" evidence="8">
    <location>
        <begin position="21"/>
        <end position="121"/>
    </location>
</feature>
<reference evidence="9" key="1">
    <citation type="submission" date="2021-12" db="EMBL/GenBank/DDBJ databases">
        <authorList>
            <person name="King R."/>
        </authorList>
    </citation>
    <scope>NUCLEOTIDE SEQUENCE</scope>
</reference>
<dbReference type="SUPFAM" id="SSF57997">
    <property type="entry name" value="Tropomyosin"/>
    <property type="match status" value="1"/>
</dbReference>
<evidence type="ECO:0000313" key="10">
    <source>
        <dbReference type="Proteomes" id="UP001153292"/>
    </source>
</evidence>
<feature type="coiled-coil region" evidence="6">
    <location>
        <begin position="163"/>
        <end position="197"/>
    </location>
</feature>
<comment type="subcellular location">
    <subcellularLocation>
        <location evidence="1">Cytoplasm</location>
        <location evidence="1">Cytoskeleton</location>
        <location evidence="1">Microtubule organizing center</location>
        <location evidence="1">Centrosome</location>
    </subcellularLocation>
</comment>
<evidence type="ECO:0000256" key="4">
    <source>
        <dbReference type="ARBA" id="ARBA00023212"/>
    </source>
</evidence>